<accession>A0A939DTE5</accession>
<evidence type="ECO:0000256" key="5">
    <source>
        <dbReference type="ARBA" id="ARBA00022553"/>
    </source>
</evidence>
<dbReference type="Pfam" id="PF21623">
    <property type="entry name" value="HK_sensor_dom_bact"/>
    <property type="match status" value="1"/>
</dbReference>
<dbReference type="SUPFAM" id="SSF55874">
    <property type="entry name" value="ATPase domain of HSP90 chaperone/DNA topoisomerase II/histidine kinase"/>
    <property type="match status" value="1"/>
</dbReference>
<proteinExistence type="predicted"/>
<evidence type="ECO:0000256" key="8">
    <source>
        <dbReference type="SAM" id="Coils"/>
    </source>
</evidence>
<comment type="caution">
    <text evidence="10">The sequence shown here is derived from an EMBL/GenBank/DDBJ whole genome shotgun (WGS) entry which is preliminary data.</text>
</comment>
<reference evidence="10" key="1">
    <citation type="submission" date="2021-03" db="EMBL/GenBank/DDBJ databases">
        <title>novel species isolated from a fishpond in China.</title>
        <authorList>
            <person name="Lu H."/>
            <person name="Cai Z."/>
        </authorList>
    </citation>
    <scope>NUCLEOTIDE SEQUENCE</scope>
    <source>
        <strain evidence="10">JCM 30855</strain>
    </source>
</reference>
<dbReference type="InterPro" id="IPR048760">
    <property type="entry name" value="VP0354-like_sensor_dom"/>
</dbReference>
<dbReference type="PROSITE" id="PS50109">
    <property type="entry name" value="HIS_KIN"/>
    <property type="match status" value="1"/>
</dbReference>
<comment type="catalytic activity">
    <reaction evidence="1">
        <text>ATP + protein L-histidine = ADP + protein N-phospho-L-histidine.</text>
        <dbReference type="EC" id="2.7.13.3"/>
    </reaction>
</comment>
<evidence type="ECO:0000256" key="7">
    <source>
        <dbReference type="ARBA" id="ARBA00022989"/>
    </source>
</evidence>
<dbReference type="PRINTS" id="PR00344">
    <property type="entry name" value="BCTRLSENSOR"/>
</dbReference>
<protein>
    <recommendedName>
        <fullName evidence="3">histidine kinase</fullName>
        <ecNumber evidence="3">2.7.13.3</ecNumber>
    </recommendedName>
</protein>
<dbReference type="GO" id="GO:0005886">
    <property type="term" value="C:plasma membrane"/>
    <property type="evidence" value="ECO:0007669"/>
    <property type="project" value="UniProtKB-SubCell"/>
</dbReference>
<organism evidence="10 11">
    <name type="scientific">Bowmanella dokdonensis</name>
    <dbReference type="NCBI Taxonomy" id="751969"/>
    <lineage>
        <taxon>Bacteria</taxon>
        <taxon>Pseudomonadati</taxon>
        <taxon>Pseudomonadota</taxon>
        <taxon>Gammaproteobacteria</taxon>
        <taxon>Alteromonadales</taxon>
        <taxon>Alteromonadaceae</taxon>
        <taxon>Bowmanella</taxon>
    </lineage>
</organism>
<feature type="domain" description="Histidine kinase" evidence="9">
    <location>
        <begin position="385"/>
        <end position="616"/>
    </location>
</feature>
<comment type="subcellular location">
    <subcellularLocation>
        <location evidence="2">Cell membrane</location>
        <topology evidence="2">Multi-pass membrane protein</topology>
    </subcellularLocation>
</comment>
<dbReference type="InterPro" id="IPR003661">
    <property type="entry name" value="HisK_dim/P_dom"/>
</dbReference>
<keyword evidence="10" id="KW-0808">Transferase</keyword>
<keyword evidence="6" id="KW-0812">Transmembrane</keyword>
<dbReference type="CDD" id="cd00082">
    <property type="entry name" value="HisKA"/>
    <property type="match status" value="1"/>
</dbReference>
<dbReference type="Proteomes" id="UP000664654">
    <property type="component" value="Unassembled WGS sequence"/>
</dbReference>
<evidence type="ECO:0000256" key="4">
    <source>
        <dbReference type="ARBA" id="ARBA00022475"/>
    </source>
</evidence>
<keyword evidence="5" id="KW-0597">Phosphoprotein</keyword>
<evidence type="ECO:0000256" key="6">
    <source>
        <dbReference type="ARBA" id="ARBA00022692"/>
    </source>
</evidence>
<evidence type="ECO:0000256" key="1">
    <source>
        <dbReference type="ARBA" id="ARBA00000085"/>
    </source>
</evidence>
<dbReference type="InterPro" id="IPR005467">
    <property type="entry name" value="His_kinase_dom"/>
</dbReference>
<evidence type="ECO:0000256" key="2">
    <source>
        <dbReference type="ARBA" id="ARBA00004651"/>
    </source>
</evidence>
<dbReference type="InterPro" id="IPR004358">
    <property type="entry name" value="Sig_transdc_His_kin-like_C"/>
</dbReference>
<keyword evidence="7" id="KW-1133">Transmembrane helix</keyword>
<dbReference type="EC" id="2.7.13.3" evidence="3"/>
<dbReference type="InterPro" id="IPR003594">
    <property type="entry name" value="HATPase_dom"/>
</dbReference>
<dbReference type="SUPFAM" id="SSF103190">
    <property type="entry name" value="Sensory domain-like"/>
    <property type="match status" value="2"/>
</dbReference>
<keyword evidence="4" id="KW-1003">Cell membrane</keyword>
<evidence type="ECO:0000313" key="10">
    <source>
        <dbReference type="EMBL" id="MBN7827601.1"/>
    </source>
</evidence>
<dbReference type="Gene3D" id="3.30.565.10">
    <property type="entry name" value="Histidine kinase-like ATPase, C-terminal domain"/>
    <property type="match status" value="1"/>
</dbReference>
<gene>
    <name evidence="10" type="ORF">J0A66_20390</name>
</gene>
<dbReference type="CDD" id="cd00075">
    <property type="entry name" value="HATPase"/>
    <property type="match status" value="1"/>
</dbReference>
<dbReference type="Gene3D" id="3.30.450.20">
    <property type="entry name" value="PAS domain"/>
    <property type="match status" value="2"/>
</dbReference>
<keyword evidence="7" id="KW-0472">Membrane</keyword>
<dbReference type="EMBL" id="JAFKCV010000021">
    <property type="protein sequence ID" value="MBN7827601.1"/>
    <property type="molecule type" value="Genomic_DNA"/>
</dbReference>
<dbReference type="Gene3D" id="1.10.287.130">
    <property type="match status" value="1"/>
</dbReference>
<dbReference type="InterPro" id="IPR036890">
    <property type="entry name" value="HATPase_C_sf"/>
</dbReference>
<evidence type="ECO:0000313" key="11">
    <source>
        <dbReference type="Proteomes" id="UP000664654"/>
    </source>
</evidence>
<dbReference type="SMART" id="SM00387">
    <property type="entry name" value="HATPase_c"/>
    <property type="match status" value="1"/>
</dbReference>
<dbReference type="Pfam" id="PF02518">
    <property type="entry name" value="HATPase_c"/>
    <property type="match status" value="1"/>
</dbReference>
<keyword evidence="8" id="KW-0175">Coiled coil</keyword>
<keyword evidence="11" id="KW-1185">Reference proteome</keyword>
<name>A0A939DTE5_9ALTE</name>
<keyword evidence="10" id="KW-0418">Kinase</keyword>
<dbReference type="AlphaFoldDB" id="A0A939DTE5"/>
<feature type="coiled-coil region" evidence="8">
    <location>
        <begin position="339"/>
        <end position="369"/>
    </location>
</feature>
<dbReference type="PANTHER" id="PTHR43065">
    <property type="entry name" value="SENSOR HISTIDINE KINASE"/>
    <property type="match status" value="1"/>
</dbReference>
<dbReference type="PANTHER" id="PTHR43065:SF47">
    <property type="match status" value="1"/>
</dbReference>
<dbReference type="RefSeq" id="WP_206575713.1">
    <property type="nucleotide sequence ID" value="NZ_JAFKCV010000021.1"/>
</dbReference>
<dbReference type="GO" id="GO:0000155">
    <property type="term" value="F:phosphorelay sensor kinase activity"/>
    <property type="evidence" value="ECO:0007669"/>
    <property type="project" value="InterPro"/>
</dbReference>
<evidence type="ECO:0000256" key="3">
    <source>
        <dbReference type="ARBA" id="ARBA00012438"/>
    </source>
</evidence>
<dbReference type="InterPro" id="IPR029151">
    <property type="entry name" value="Sensor-like_sf"/>
</dbReference>
<evidence type="ECO:0000259" key="9">
    <source>
        <dbReference type="PROSITE" id="PS50109"/>
    </source>
</evidence>
<sequence length="619" mass="69577">MRTAALATGLVALALVSARFTYLELFALRLNHFESEQNQLLTNAIVFFSGEIGYSRNLTKVLKHSEALEEALTSSQQGDFRPALAESFVRFARVTEVISQVRWLDPEGNEQVRVNVTANGGKVVSDEELQNKSGRYYFEEARKIQANEVYVSPIDLNVEHGQPVRPYQPTIRTLMRTGTDDRLRPGLLAINFDLTPLFSRLRALQTDSLDIELLDQQGFWLIAADSSKQWGRDLGRLQNNLEFFNPELWRQLQSRGADSLIARDRLWRYQRFPIDALQTWDGKDKESLYFLIATKPGLLGEIRQQTLSSVAVLGLGILLLGGLALRQLYAADLRGLRLNQILQREKQELKEAYESLHQALQRQQLLQNELVESRKLSSLGMMVAGVAHELNTPNGGALMSVTSVHQALSTLGQQVRQRLSKNELQHFMDYSEQGLALAEKNLNRMSKLIHSFKRLAVDRTDEDLHEFALAQLVEDLLISLKPKLKKTATKVETDIDAQIILISYPGYLSQVLQNLIDNAISHGFSGQSGGNIRISATQQNNSEVHLRISDDGVGIDPQKIDKIFDPFFTTGRQAGHSGLGLHLVNQWVGQFLQGYIKLDSTVSQGTTFNLYIAKVIAKD</sequence>